<dbReference type="EMBL" id="BRPK01000012">
    <property type="protein sequence ID" value="GLB42915.1"/>
    <property type="molecule type" value="Genomic_DNA"/>
</dbReference>
<comment type="caution">
    <text evidence="1">The sequence shown here is derived from an EMBL/GenBank/DDBJ whole genome shotgun (WGS) entry which is preliminary data.</text>
</comment>
<accession>A0A9P3PU38</accession>
<sequence length="461" mass="52296">MFDHSQIPPEVFAAVFEIGILTWDIQFLPPLRLVSKAWNDIIMTTPHLWGIITIHKDTDFRRTEYQIIRAKESPLAISVQARMNMPPYKIIRMLVSLARNWRCAEVSIRLLVRCRWSDLRGSLETLKLTSTGMQHILPENFFNLDDEPAFRRPPRLRSLTAVGLSKEWVLPLLSPAITYFELCHRDESVVTHQLADTLTYLQKTPNVSDLKLDGVRHVVDRDLPADFQRPVRLAKLITLKLDGVLYPSTLLCKLSAPVLQTLAVHRAPVQYEDEYGVYGRAYERRLLHPDLQPLSPFFTQWSDGAFLPEKLHTLVLEDCLQVQDVAFLIGWLARLPNLVRLTLWDDAIAPAAEDEEETNVIRALASPDGARRHAGGGGWLCPALMQLRIATDLRVADLVPLARARGGRYVQPNSAAVPPKRLRYLEAPLCPCGSEEEIELLRGLVDEVRCVCLSCQFELAL</sequence>
<reference evidence="1" key="1">
    <citation type="submission" date="2022-07" db="EMBL/GenBank/DDBJ databases">
        <title>The genome of Lyophyllum shimeji provides insight into the initial evolution of ectomycorrhizal fungal genome.</title>
        <authorList>
            <person name="Kobayashi Y."/>
            <person name="Shibata T."/>
            <person name="Hirakawa H."/>
            <person name="Shigenobu S."/>
            <person name="Nishiyama T."/>
            <person name="Yamada A."/>
            <person name="Hasebe M."/>
            <person name="Kawaguchi M."/>
        </authorList>
    </citation>
    <scope>NUCLEOTIDE SEQUENCE</scope>
    <source>
        <strain evidence="1">AT787</strain>
    </source>
</reference>
<organism evidence="1 2">
    <name type="scientific">Lyophyllum shimeji</name>
    <name type="common">Hon-shimeji</name>
    <name type="synonym">Tricholoma shimeji</name>
    <dbReference type="NCBI Taxonomy" id="47721"/>
    <lineage>
        <taxon>Eukaryota</taxon>
        <taxon>Fungi</taxon>
        <taxon>Dikarya</taxon>
        <taxon>Basidiomycota</taxon>
        <taxon>Agaricomycotina</taxon>
        <taxon>Agaricomycetes</taxon>
        <taxon>Agaricomycetidae</taxon>
        <taxon>Agaricales</taxon>
        <taxon>Tricholomatineae</taxon>
        <taxon>Lyophyllaceae</taxon>
        <taxon>Lyophyllum</taxon>
    </lineage>
</organism>
<dbReference type="OrthoDB" id="3062612at2759"/>
<evidence type="ECO:0008006" key="3">
    <source>
        <dbReference type="Google" id="ProtNLM"/>
    </source>
</evidence>
<dbReference type="AlphaFoldDB" id="A0A9P3PU38"/>
<gene>
    <name evidence="1" type="ORF">LshimejAT787_1203640</name>
</gene>
<proteinExistence type="predicted"/>
<name>A0A9P3PU38_LYOSH</name>
<evidence type="ECO:0000313" key="1">
    <source>
        <dbReference type="EMBL" id="GLB42915.1"/>
    </source>
</evidence>
<keyword evidence="2" id="KW-1185">Reference proteome</keyword>
<dbReference type="SUPFAM" id="SSF52047">
    <property type="entry name" value="RNI-like"/>
    <property type="match status" value="1"/>
</dbReference>
<protein>
    <recommendedName>
        <fullName evidence="3">F-box domain-containing protein</fullName>
    </recommendedName>
</protein>
<evidence type="ECO:0000313" key="2">
    <source>
        <dbReference type="Proteomes" id="UP001063166"/>
    </source>
</evidence>
<dbReference type="Proteomes" id="UP001063166">
    <property type="component" value="Unassembled WGS sequence"/>
</dbReference>